<evidence type="ECO:0000313" key="9">
    <source>
        <dbReference type="Proteomes" id="UP000271098"/>
    </source>
</evidence>
<dbReference type="OrthoDB" id="274828at2759"/>
<keyword evidence="6" id="KW-0687">Ribonucleoprotein</keyword>
<evidence type="ECO:0000256" key="6">
    <source>
        <dbReference type="ARBA" id="ARBA00023274"/>
    </source>
</evidence>
<proteinExistence type="inferred from homology"/>
<evidence type="ECO:0000256" key="4">
    <source>
        <dbReference type="ARBA" id="ARBA00022980"/>
    </source>
</evidence>
<keyword evidence="5" id="KW-0496">Mitochondrion</keyword>
<dbReference type="EMBL" id="UYRT01026038">
    <property type="protein sequence ID" value="VDK64506.1"/>
    <property type="molecule type" value="Genomic_DNA"/>
</dbReference>
<evidence type="ECO:0000256" key="7">
    <source>
        <dbReference type="ARBA" id="ARBA00035140"/>
    </source>
</evidence>
<name>A0A3P6RRX8_9BILA</name>
<comment type="similarity">
    <text evidence="2">Belongs to the mitochondrion-specific ribosomal protein mS29 family.</text>
</comment>
<organism evidence="8 9">
    <name type="scientific">Gongylonema pulchrum</name>
    <dbReference type="NCBI Taxonomy" id="637853"/>
    <lineage>
        <taxon>Eukaryota</taxon>
        <taxon>Metazoa</taxon>
        <taxon>Ecdysozoa</taxon>
        <taxon>Nematoda</taxon>
        <taxon>Chromadorea</taxon>
        <taxon>Rhabditida</taxon>
        <taxon>Spirurina</taxon>
        <taxon>Spiruromorpha</taxon>
        <taxon>Spiruroidea</taxon>
        <taxon>Gongylonematidae</taxon>
        <taxon>Gongylonema</taxon>
    </lineage>
</organism>
<keyword evidence="4" id="KW-0689">Ribosomal protein</keyword>
<keyword evidence="3" id="KW-0809">Transit peptide</keyword>
<dbReference type="PRINTS" id="PR01716">
    <property type="entry name" value="DEATHASSOCP3"/>
</dbReference>
<reference evidence="8 9" key="1">
    <citation type="submission" date="2018-11" db="EMBL/GenBank/DDBJ databases">
        <authorList>
            <consortium name="Pathogen Informatics"/>
        </authorList>
    </citation>
    <scope>NUCLEOTIDE SEQUENCE [LARGE SCALE GENOMIC DNA]</scope>
</reference>
<dbReference type="Proteomes" id="UP000271098">
    <property type="component" value="Unassembled WGS sequence"/>
</dbReference>
<dbReference type="AlphaFoldDB" id="A0A3P6RRX8"/>
<evidence type="ECO:0000256" key="2">
    <source>
        <dbReference type="ARBA" id="ARBA00009863"/>
    </source>
</evidence>
<dbReference type="InterPro" id="IPR008092">
    <property type="entry name" value="Ribosomal_mS29_met"/>
</dbReference>
<dbReference type="GO" id="GO:0003735">
    <property type="term" value="F:structural constituent of ribosome"/>
    <property type="evidence" value="ECO:0007669"/>
    <property type="project" value="TreeGrafter"/>
</dbReference>
<evidence type="ECO:0000256" key="5">
    <source>
        <dbReference type="ARBA" id="ARBA00023128"/>
    </source>
</evidence>
<dbReference type="Pfam" id="PF10236">
    <property type="entry name" value="DAP3"/>
    <property type="match status" value="1"/>
</dbReference>
<accession>A0A3P6RRX8</accession>
<dbReference type="PANTHER" id="PTHR12810:SF0">
    <property type="entry name" value="SMALL RIBOSOMAL SUBUNIT PROTEIN MS29"/>
    <property type="match status" value="1"/>
</dbReference>
<dbReference type="PANTHER" id="PTHR12810">
    <property type="entry name" value="MITOCHONDRIAL 28S RIBOSOMAL PROTEIN S29"/>
    <property type="match status" value="1"/>
</dbReference>
<evidence type="ECO:0000256" key="1">
    <source>
        <dbReference type="ARBA" id="ARBA00004173"/>
    </source>
</evidence>
<sequence length="117" mass="13769">MSSADFGKLYQVSNEDIDTLYYRNMLPPKFRKQVDTLDECVWLYRRPTLEATNCLKAVGVNVPNLRMVLWGRWGTGKSMTVFQTIYYVWKQGWIVLTIPNGEFSEKTWSCITFLERI</sequence>
<evidence type="ECO:0000256" key="3">
    <source>
        <dbReference type="ARBA" id="ARBA00022946"/>
    </source>
</evidence>
<keyword evidence="9" id="KW-1185">Reference proteome</keyword>
<comment type="subcellular location">
    <subcellularLocation>
        <location evidence="1">Mitochondrion</location>
    </subcellularLocation>
</comment>
<dbReference type="GO" id="GO:0005763">
    <property type="term" value="C:mitochondrial small ribosomal subunit"/>
    <property type="evidence" value="ECO:0007669"/>
    <property type="project" value="TreeGrafter"/>
</dbReference>
<dbReference type="InterPro" id="IPR019368">
    <property type="entry name" value="Ribosomal_mS29"/>
</dbReference>
<gene>
    <name evidence="8" type="ORF">GPUH_LOCUS8700</name>
</gene>
<protein>
    <recommendedName>
        <fullName evidence="7">Small ribosomal subunit protein mS29</fullName>
    </recommendedName>
</protein>
<evidence type="ECO:0000313" key="8">
    <source>
        <dbReference type="EMBL" id="VDK64506.1"/>
    </source>
</evidence>
<dbReference type="GO" id="GO:0006915">
    <property type="term" value="P:apoptotic process"/>
    <property type="evidence" value="ECO:0007669"/>
    <property type="project" value="InterPro"/>
</dbReference>